<dbReference type="InterPro" id="IPR036390">
    <property type="entry name" value="WH_DNA-bd_sf"/>
</dbReference>
<dbReference type="CDD" id="cd05466">
    <property type="entry name" value="PBP2_LTTR_substrate"/>
    <property type="match status" value="1"/>
</dbReference>
<evidence type="ECO:0000259" key="5">
    <source>
        <dbReference type="PROSITE" id="PS50931"/>
    </source>
</evidence>
<dbReference type="SUPFAM" id="SSF53850">
    <property type="entry name" value="Periplasmic binding protein-like II"/>
    <property type="match status" value="1"/>
</dbReference>
<keyword evidence="2" id="KW-0805">Transcription regulation</keyword>
<protein>
    <recommendedName>
        <fullName evidence="5">HTH lysR-type domain-containing protein</fullName>
    </recommendedName>
</protein>
<feature type="domain" description="HTH lysR-type" evidence="5">
    <location>
        <begin position="16"/>
        <end position="59"/>
    </location>
</feature>
<comment type="similarity">
    <text evidence="1">Belongs to the LysR transcriptional regulatory family.</text>
</comment>
<evidence type="ECO:0000256" key="1">
    <source>
        <dbReference type="ARBA" id="ARBA00009437"/>
    </source>
</evidence>
<name>A0A9D5DLP8_9BACI</name>
<evidence type="ECO:0000256" key="4">
    <source>
        <dbReference type="ARBA" id="ARBA00023163"/>
    </source>
</evidence>
<keyword evidence="4" id="KW-0804">Transcription</keyword>
<dbReference type="InterPro" id="IPR036388">
    <property type="entry name" value="WH-like_DNA-bd_sf"/>
</dbReference>
<dbReference type="PANTHER" id="PTHR30126:SF64">
    <property type="entry name" value="HTH-TYPE TRANSCRIPTIONAL REGULATOR CITR"/>
    <property type="match status" value="1"/>
</dbReference>
<gene>
    <name evidence="6" type="ORF">AN965_15435</name>
</gene>
<dbReference type="GO" id="GO:0000976">
    <property type="term" value="F:transcription cis-regulatory region binding"/>
    <property type="evidence" value="ECO:0007669"/>
    <property type="project" value="TreeGrafter"/>
</dbReference>
<dbReference type="Pfam" id="PF00126">
    <property type="entry name" value="HTH_1"/>
    <property type="match status" value="1"/>
</dbReference>
<evidence type="ECO:0000256" key="2">
    <source>
        <dbReference type="ARBA" id="ARBA00023015"/>
    </source>
</evidence>
<dbReference type="Gene3D" id="1.10.10.10">
    <property type="entry name" value="Winged helix-like DNA-binding domain superfamily/Winged helix DNA-binding domain"/>
    <property type="match status" value="1"/>
</dbReference>
<comment type="caution">
    <text evidence="6">The sequence shown here is derived from an EMBL/GenBank/DDBJ whole genome shotgun (WGS) entry which is preliminary data.</text>
</comment>
<evidence type="ECO:0000313" key="6">
    <source>
        <dbReference type="EMBL" id="KQL56057.1"/>
    </source>
</evidence>
<dbReference type="PRINTS" id="PR00039">
    <property type="entry name" value="HTHLYSR"/>
</dbReference>
<dbReference type="Pfam" id="PF03466">
    <property type="entry name" value="LysR_substrate"/>
    <property type="match status" value="1"/>
</dbReference>
<accession>A0A9D5DLP8</accession>
<evidence type="ECO:0000313" key="7">
    <source>
        <dbReference type="Proteomes" id="UP000051061"/>
    </source>
</evidence>
<dbReference type="Gene3D" id="3.40.190.290">
    <property type="match status" value="1"/>
</dbReference>
<dbReference type="SUPFAM" id="SSF46785">
    <property type="entry name" value="Winged helix' DNA-binding domain"/>
    <property type="match status" value="1"/>
</dbReference>
<dbReference type="InterPro" id="IPR005119">
    <property type="entry name" value="LysR_subst-bd"/>
</dbReference>
<reference evidence="6 7" key="1">
    <citation type="submission" date="2015-09" db="EMBL/GenBank/DDBJ databases">
        <title>Genome sequencing project for genomic taxonomy and phylogenomics of Bacillus-like bacteria.</title>
        <authorList>
            <person name="Liu B."/>
            <person name="Wang J."/>
            <person name="Zhu Y."/>
            <person name="Liu G."/>
            <person name="Chen Q."/>
            <person name="Chen Z."/>
            <person name="Lan J."/>
            <person name="Che J."/>
            <person name="Ge C."/>
            <person name="Shi H."/>
            <person name="Pan Z."/>
            <person name="Liu X."/>
        </authorList>
    </citation>
    <scope>NUCLEOTIDE SEQUENCE [LARGE SCALE GENOMIC DNA]</scope>
    <source>
        <strain evidence="6 7">DSM 19153</strain>
    </source>
</reference>
<evidence type="ECO:0000256" key="3">
    <source>
        <dbReference type="ARBA" id="ARBA00023125"/>
    </source>
</evidence>
<dbReference type="InterPro" id="IPR000847">
    <property type="entry name" value="LysR_HTH_N"/>
</dbReference>
<proteinExistence type="inferred from homology"/>
<dbReference type="GO" id="GO:0003700">
    <property type="term" value="F:DNA-binding transcription factor activity"/>
    <property type="evidence" value="ECO:0007669"/>
    <property type="project" value="InterPro"/>
</dbReference>
<organism evidence="6 7">
    <name type="scientific">Alkalicoccobacillus plakortidis</name>
    <dbReference type="NCBI Taxonomy" id="444060"/>
    <lineage>
        <taxon>Bacteria</taxon>
        <taxon>Bacillati</taxon>
        <taxon>Bacillota</taxon>
        <taxon>Bacilli</taxon>
        <taxon>Bacillales</taxon>
        <taxon>Bacillaceae</taxon>
        <taxon>Alkalicoccobacillus</taxon>
    </lineage>
</organism>
<dbReference type="PROSITE" id="PS50931">
    <property type="entry name" value="HTH_LYSR"/>
    <property type="match status" value="1"/>
</dbReference>
<dbReference type="AlphaFoldDB" id="A0A9D5DLP8"/>
<dbReference type="Proteomes" id="UP000051061">
    <property type="component" value="Unassembled WGS sequence"/>
</dbReference>
<dbReference type="FunFam" id="1.10.10.10:FF:000001">
    <property type="entry name" value="LysR family transcriptional regulator"/>
    <property type="match status" value="1"/>
</dbReference>
<keyword evidence="3" id="KW-0238">DNA-binding</keyword>
<dbReference type="PANTHER" id="PTHR30126">
    <property type="entry name" value="HTH-TYPE TRANSCRIPTIONAL REGULATOR"/>
    <property type="match status" value="1"/>
</dbReference>
<sequence length="297" mass="33493">MMKMDLYHIFYLSALELNFSRAAKRLFITQPSVSQSIAQLEAHLQTQLFQRLSKGVILTTEGKRLFEQVKPAFETIKLAEKTMSERATLKQGSVAIGASDSACKYLLLPKVQSFQKKYPNVHLKLQNGSTPELLAKLQQGMIEMALVHLPIDDHLYSIRGTYSVHSAFVVGARYKQLTEKAKTLSQLVQYPIVTFSQQSQSRIYLDELFASHQLTVTPEVEVSAMDVLLACTKIGMGIAFVTKEFVQESLNQQELYEIPLTTHLKQRHIGIVTTKHAPLSHASESFLSMLTESFNKQ</sequence>
<dbReference type="EMBL" id="LJJD01000034">
    <property type="protein sequence ID" value="KQL56057.1"/>
    <property type="molecule type" value="Genomic_DNA"/>
</dbReference>
<keyword evidence="7" id="KW-1185">Reference proteome</keyword>